<feature type="region of interest" description="Disordered" evidence="5">
    <location>
        <begin position="472"/>
        <end position="491"/>
    </location>
</feature>
<dbReference type="PIRSF" id="PIRSF001771">
    <property type="entry name" value="Cyclin_A_B_D_E"/>
    <property type="match status" value="1"/>
</dbReference>
<dbReference type="GO" id="GO:0005634">
    <property type="term" value="C:nucleus"/>
    <property type="evidence" value="ECO:0007669"/>
    <property type="project" value="UniProtKB-ARBA"/>
</dbReference>
<reference evidence="6 7" key="1">
    <citation type="journal article" date="2011" name="Cell">
        <title>The monarch butterfly genome yields insights into long-distance migration.</title>
        <authorList>
            <person name="Zhan S."/>
            <person name="Merlin C."/>
            <person name="Boore J.L."/>
            <person name="Reppert S.M."/>
        </authorList>
    </citation>
    <scope>NUCLEOTIDE SEQUENCE [LARGE SCALE GENOMIC DNA]</scope>
    <source>
        <strain evidence="6">F-2</strain>
    </source>
</reference>
<protein>
    <submittedName>
        <fullName evidence="6">Cyclin A</fullName>
    </submittedName>
</protein>
<dbReference type="InterPro" id="IPR004367">
    <property type="entry name" value="Cyclin_C-dom"/>
</dbReference>
<evidence type="ECO:0000256" key="3">
    <source>
        <dbReference type="ARBA" id="ARBA00023306"/>
    </source>
</evidence>
<dbReference type="InterPro" id="IPR039361">
    <property type="entry name" value="Cyclin"/>
</dbReference>
<dbReference type="InterPro" id="IPR006671">
    <property type="entry name" value="Cyclin_N"/>
</dbReference>
<dbReference type="GO" id="GO:0051301">
    <property type="term" value="P:cell division"/>
    <property type="evidence" value="ECO:0007669"/>
    <property type="project" value="UniProtKB-KW"/>
</dbReference>
<dbReference type="eggNOG" id="KOG0654">
    <property type="taxonomic scope" value="Eukaryota"/>
</dbReference>
<evidence type="ECO:0000256" key="1">
    <source>
        <dbReference type="ARBA" id="ARBA00022618"/>
    </source>
</evidence>
<dbReference type="KEGG" id="dpl:KGM_205631"/>
<dbReference type="OrthoDB" id="5590282at2759"/>
<comment type="similarity">
    <text evidence="4">Belongs to the cyclin family.</text>
</comment>
<dbReference type="STRING" id="278856.A0A212FNY1"/>
<dbReference type="Pfam" id="PF00134">
    <property type="entry name" value="Cyclin_N"/>
    <property type="match status" value="1"/>
</dbReference>
<dbReference type="FunCoup" id="A0A212FNY1">
    <property type="interactions" value="683"/>
</dbReference>
<evidence type="ECO:0000313" key="6">
    <source>
        <dbReference type="EMBL" id="OWR55451.1"/>
    </source>
</evidence>
<keyword evidence="7" id="KW-1185">Reference proteome</keyword>
<evidence type="ECO:0000256" key="2">
    <source>
        <dbReference type="ARBA" id="ARBA00023127"/>
    </source>
</evidence>
<keyword evidence="2 4" id="KW-0195">Cyclin</keyword>
<dbReference type="GO" id="GO:0016538">
    <property type="term" value="F:cyclin-dependent protein serine/threonine kinase regulator activity"/>
    <property type="evidence" value="ECO:0007669"/>
    <property type="project" value="InterPro"/>
</dbReference>
<dbReference type="GO" id="GO:0044772">
    <property type="term" value="P:mitotic cell cycle phase transition"/>
    <property type="evidence" value="ECO:0007669"/>
    <property type="project" value="InterPro"/>
</dbReference>
<comment type="caution">
    <text evidence="6">The sequence shown here is derived from an EMBL/GenBank/DDBJ whole genome shotgun (WGS) entry which is preliminary data.</text>
</comment>
<dbReference type="InterPro" id="IPR013763">
    <property type="entry name" value="Cyclin-like_dom"/>
</dbReference>
<dbReference type="Proteomes" id="UP000007151">
    <property type="component" value="Unassembled WGS sequence"/>
</dbReference>
<dbReference type="AlphaFoldDB" id="A0A212FNY1"/>
<evidence type="ECO:0000313" key="7">
    <source>
        <dbReference type="Proteomes" id="UP000007151"/>
    </source>
</evidence>
<organism evidence="6 7">
    <name type="scientific">Danaus plexippus plexippus</name>
    <dbReference type="NCBI Taxonomy" id="278856"/>
    <lineage>
        <taxon>Eukaryota</taxon>
        <taxon>Metazoa</taxon>
        <taxon>Ecdysozoa</taxon>
        <taxon>Arthropoda</taxon>
        <taxon>Hexapoda</taxon>
        <taxon>Insecta</taxon>
        <taxon>Pterygota</taxon>
        <taxon>Neoptera</taxon>
        <taxon>Endopterygota</taxon>
        <taxon>Lepidoptera</taxon>
        <taxon>Glossata</taxon>
        <taxon>Ditrysia</taxon>
        <taxon>Papilionoidea</taxon>
        <taxon>Nymphalidae</taxon>
        <taxon>Danainae</taxon>
        <taxon>Danaini</taxon>
        <taxon>Danaina</taxon>
        <taxon>Danaus</taxon>
        <taxon>Danaus</taxon>
    </lineage>
</organism>
<dbReference type="SMART" id="SM00385">
    <property type="entry name" value="CYCLIN"/>
    <property type="match status" value="2"/>
</dbReference>
<feature type="compositionally biased region" description="Basic and acidic residues" evidence="5">
    <location>
        <begin position="481"/>
        <end position="491"/>
    </location>
</feature>
<sequence>MASFRIHEDQENTALGLRKDAEIFSAASQRRALGDLSQFACNQNRNIKNTLTNGPCKVQDENRTVRQIKNEKNIVPPVAQFRAFSVYEDKPKEVEVKKREPFKPFVAKEIKKDNFFLNAAENVKALCAQVEKQKQAEKVKEVVTVQPPKESKKDVYESPMSIVDSSILSMSISRNESQIIDEEDANTTKAQTDREMFFHVAEYRQDIYDYMREIEIKNRANPRYMRKQPDITHSMRSILVDWLVEVCDEYNQQSETLHLAVSYVDRFLSYMSVVRTKLQLVGTAATYIAAKYEEVYPPEVSEFVYITDDTYTKREVLRMEHLILKVLSFDLSTPTSLAFLSHYCISNSISKKIFNLASYISELSLLEAEPYLQYRASLIAAASLATARHALMCDHPHHHSLDDPHCAEVTWPASLSRTAGYSLTELQPAMKELGRTHAHAPHQPYRAIPDKYGNNKYDNVSSIEAKPLFPVSEYTAPAARPSDRPRADTRA</sequence>
<proteinExistence type="inferred from homology"/>
<dbReference type="FunFam" id="1.10.472.10:FF:000001">
    <property type="entry name" value="G2/mitotic-specific cyclin"/>
    <property type="match status" value="1"/>
</dbReference>
<keyword evidence="3" id="KW-0131">Cell cycle</keyword>
<dbReference type="EMBL" id="AGBW02004200">
    <property type="protein sequence ID" value="OWR55451.1"/>
    <property type="molecule type" value="Genomic_DNA"/>
</dbReference>
<dbReference type="Gene3D" id="1.10.472.10">
    <property type="entry name" value="Cyclin-like"/>
    <property type="match status" value="2"/>
</dbReference>
<name>A0A212FNY1_DANPL</name>
<keyword evidence="1" id="KW-0132">Cell division</keyword>
<accession>A0A212FNY1</accession>
<dbReference type="InterPro" id="IPR046965">
    <property type="entry name" value="Cyclin_A/B-like"/>
</dbReference>
<dbReference type="PANTHER" id="PTHR10177">
    <property type="entry name" value="CYCLINS"/>
    <property type="match status" value="1"/>
</dbReference>
<dbReference type="InterPro" id="IPR036915">
    <property type="entry name" value="Cyclin-like_sf"/>
</dbReference>
<gene>
    <name evidence="6" type="ORF">KGM_205631</name>
</gene>
<dbReference type="SUPFAM" id="SSF47954">
    <property type="entry name" value="Cyclin-like"/>
    <property type="match status" value="2"/>
</dbReference>
<evidence type="ECO:0000256" key="4">
    <source>
        <dbReference type="RuleBase" id="RU000383"/>
    </source>
</evidence>
<evidence type="ECO:0000256" key="5">
    <source>
        <dbReference type="SAM" id="MobiDB-lite"/>
    </source>
</evidence>
<dbReference type="SMART" id="SM01332">
    <property type="entry name" value="Cyclin_C"/>
    <property type="match status" value="1"/>
</dbReference>
<dbReference type="Pfam" id="PF02984">
    <property type="entry name" value="Cyclin_C"/>
    <property type="match status" value="1"/>
</dbReference>
<dbReference type="CDD" id="cd20504">
    <property type="entry name" value="CYCLIN_CCNA_rpt1"/>
    <property type="match status" value="1"/>
</dbReference>